<keyword evidence="9" id="KW-1278">Translocase</keyword>
<dbReference type="Gene3D" id="1.20.1110.10">
    <property type="entry name" value="Calcium-transporting ATPase, transmembrane domain"/>
    <property type="match status" value="1"/>
</dbReference>
<feature type="transmembrane region" description="Helical" evidence="12">
    <location>
        <begin position="735"/>
        <end position="753"/>
    </location>
</feature>
<evidence type="ECO:0000256" key="1">
    <source>
        <dbReference type="ARBA" id="ARBA00004651"/>
    </source>
</evidence>
<feature type="transmembrane region" description="Helical" evidence="12">
    <location>
        <begin position="96"/>
        <end position="112"/>
    </location>
</feature>
<dbReference type="NCBIfam" id="TIGR01494">
    <property type="entry name" value="ATPase_P-type"/>
    <property type="match status" value="2"/>
</dbReference>
<dbReference type="InterPro" id="IPR059000">
    <property type="entry name" value="ATPase_P-type_domA"/>
</dbReference>
<dbReference type="InterPro" id="IPR023298">
    <property type="entry name" value="ATPase_P-typ_TM_dom_sf"/>
</dbReference>
<dbReference type="InterPro" id="IPR023214">
    <property type="entry name" value="HAD_sf"/>
</dbReference>
<feature type="transmembrane region" description="Helical" evidence="12">
    <location>
        <begin position="260"/>
        <end position="281"/>
    </location>
</feature>
<evidence type="ECO:0000256" key="8">
    <source>
        <dbReference type="ARBA" id="ARBA00022842"/>
    </source>
</evidence>
<comment type="similarity">
    <text evidence="2">Belongs to the cation transport ATPase (P-type) (TC 3.A.3) family. Type IIA subfamily.</text>
</comment>
<dbReference type="SUPFAM" id="SSF81665">
    <property type="entry name" value="Calcium ATPase, transmembrane domain M"/>
    <property type="match status" value="1"/>
</dbReference>
<keyword evidence="5 12" id="KW-0812">Transmembrane</keyword>
<dbReference type="FunFam" id="3.40.50.1000:FF:000028">
    <property type="entry name" value="Calcium-transporting P-type ATPase, putative"/>
    <property type="match status" value="1"/>
</dbReference>
<dbReference type="EMBL" id="JAAIKB010000004">
    <property type="protein sequence ID" value="NGM20963.1"/>
    <property type="molecule type" value="Genomic_DNA"/>
</dbReference>
<dbReference type="CDD" id="cd02080">
    <property type="entry name" value="P-type_ATPase_cation"/>
    <property type="match status" value="1"/>
</dbReference>
<dbReference type="Gene3D" id="2.70.150.10">
    <property type="entry name" value="Calcium-transporting ATPase, cytoplasmic transduction domain A"/>
    <property type="match status" value="1"/>
</dbReference>
<dbReference type="Pfam" id="PF00690">
    <property type="entry name" value="Cation_ATPase_N"/>
    <property type="match status" value="1"/>
</dbReference>
<dbReference type="PANTHER" id="PTHR43294">
    <property type="entry name" value="SODIUM/POTASSIUM-TRANSPORTING ATPASE SUBUNIT ALPHA"/>
    <property type="match status" value="1"/>
</dbReference>
<evidence type="ECO:0000256" key="2">
    <source>
        <dbReference type="ARBA" id="ARBA00005675"/>
    </source>
</evidence>
<dbReference type="PROSITE" id="PS00154">
    <property type="entry name" value="ATPASE_E1_E2"/>
    <property type="match status" value="1"/>
</dbReference>
<feature type="transmembrane region" description="Helical" evidence="12">
    <location>
        <begin position="808"/>
        <end position="826"/>
    </location>
</feature>
<dbReference type="InterPro" id="IPR050510">
    <property type="entry name" value="Cation_transp_ATPase_P-type"/>
</dbReference>
<protein>
    <submittedName>
        <fullName evidence="14">Cation-transporting P-type ATPase</fullName>
    </submittedName>
</protein>
<dbReference type="InterPro" id="IPR023299">
    <property type="entry name" value="ATPase_P-typ_cyto_dom_N"/>
</dbReference>
<dbReference type="SUPFAM" id="SSF81653">
    <property type="entry name" value="Calcium ATPase, transduction domain A"/>
    <property type="match status" value="1"/>
</dbReference>
<evidence type="ECO:0000256" key="4">
    <source>
        <dbReference type="ARBA" id="ARBA00022553"/>
    </source>
</evidence>
<organism evidence="14 15">
    <name type="scientific">Falsiroseomonas algicola</name>
    <dbReference type="NCBI Taxonomy" id="2716930"/>
    <lineage>
        <taxon>Bacteria</taxon>
        <taxon>Pseudomonadati</taxon>
        <taxon>Pseudomonadota</taxon>
        <taxon>Alphaproteobacteria</taxon>
        <taxon>Acetobacterales</taxon>
        <taxon>Roseomonadaceae</taxon>
        <taxon>Falsiroseomonas</taxon>
    </lineage>
</organism>
<dbReference type="SMART" id="SM00831">
    <property type="entry name" value="Cation_ATPase_N"/>
    <property type="match status" value="1"/>
</dbReference>
<dbReference type="InterPro" id="IPR036412">
    <property type="entry name" value="HAD-like_sf"/>
</dbReference>
<dbReference type="Pfam" id="PF08282">
    <property type="entry name" value="Hydrolase_3"/>
    <property type="match status" value="1"/>
</dbReference>
<evidence type="ECO:0000256" key="9">
    <source>
        <dbReference type="ARBA" id="ARBA00022967"/>
    </source>
</evidence>
<dbReference type="GO" id="GO:1990573">
    <property type="term" value="P:potassium ion import across plasma membrane"/>
    <property type="evidence" value="ECO:0007669"/>
    <property type="project" value="TreeGrafter"/>
</dbReference>
<evidence type="ECO:0000256" key="10">
    <source>
        <dbReference type="ARBA" id="ARBA00022989"/>
    </source>
</evidence>
<dbReference type="GO" id="GO:0036376">
    <property type="term" value="P:sodium ion export across plasma membrane"/>
    <property type="evidence" value="ECO:0007669"/>
    <property type="project" value="TreeGrafter"/>
</dbReference>
<dbReference type="GO" id="GO:0030007">
    <property type="term" value="P:intracellular potassium ion homeostasis"/>
    <property type="evidence" value="ECO:0007669"/>
    <property type="project" value="TreeGrafter"/>
</dbReference>
<evidence type="ECO:0000256" key="7">
    <source>
        <dbReference type="ARBA" id="ARBA00022840"/>
    </source>
</evidence>
<evidence type="ECO:0000256" key="3">
    <source>
        <dbReference type="ARBA" id="ARBA00022475"/>
    </source>
</evidence>
<keyword evidence="15" id="KW-1185">Reference proteome</keyword>
<dbReference type="Pfam" id="PF13246">
    <property type="entry name" value="Cation_ATPase"/>
    <property type="match status" value="1"/>
</dbReference>
<dbReference type="SUPFAM" id="SSF81660">
    <property type="entry name" value="Metal cation-transporting ATPase, ATP-binding domain N"/>
    <property type="match status" value="1"/>
</dbReference>
<evidence type="ECO:0000313" key="15">
    <source>
        <dbReference type="Proteomes" id="UP000475385"/>
    </source>
</evidence>
<dbReference type="GO" id="GO:0005391">
    <property type="term" value="F:P-type sodium:potassium-exchanging transporter activity"/>
    <property type="evidence" value="ECO:0007669"/>
    <property type="project" value="TreeGrafter"/>
</dbReference>
<evidence type="ECO:0000256" key="6">
    <source>
        <dbReference type="ARBA" id="ARBA00022741"/>
    </source>
</evidence>
<gene>
    <name evidence="14" type="ORF">G3576_13145</name>
</gene>
<dbReference type="GO" id="GO:1902600">
    <property type="term" value="P:proton transmembrane transport"/>
    <property type="evidence" value="ECO:0007669"/>
    <property type="project" value="TreeGrafter"/>
</dbReference>
<keyword evidence="10 12" id="KW-1133">Transmembrane helix</keyword>
<feature type="transmembrane region" description="Helical" evidence="12">
    <location>
        <begin position="704"/>
        <end position="729"/>
    </location>
</feature>
<dbReference type="InterPro" id="IPR004014">
    <property type="entry name" value="ATPase_P-typ_cation-transptr_N"/>
</dbReference>
<dbReference type="GO" id="GO:0006883">
    <property type="term" value="P:intracellular sodium ion homeostasis"/>
    <property type="evidence" value="ECO:0007669"/>
    <property type="project" value="TreeGrafter"/>
</dbReference>
<keyword evidence="11 12" id="KW-0472">Membrane</keyword>
<comment type="caution">
    <text evidence="14">The sequence shown here is derived from an EMBL/GenBank/DDBJ whole genome shotgun (WGS) entry which is preliminary data.</text>
</comment>
<feature type="transmembrane region" description="Helical" evidence="12">
    <location>
        <begin position="287"/>
        <end position="312"/>
    </location>
</feature>
<dbReference type="GO" id="GO:0005524">
    <property type="term" value="F:ATP binding"/>
    <property type="evidence" value="ECO:0007669"/>
    <property type="project" value="UniProtKB-KW"/>
</dbReference>
<accession>A0A6M1LL12</accession>
<dbReference type="GO" id="GO:0016887">
    <property type="term" value="F:ATP hydrolysis activity"/>
    <property type="evidence" value="ECO:0007669"/>
    <property type="project" value="InterPro"/>
</dbReference>
<dbReference type="FunFam" id="2.70.150.10:FF:000160">
    <property type="entry name" value="Sarcoplasmic/endoplasmic reticulum calcium ATPase 1"/>
    <property type="match status" value="1"/>
</dbReference>
<dbReference type="Pfam" id="PF00122">
    <property type="entry name" value="E1-E2_ATPase"/>
    <property type="match status" value="1"/>
</dbReference>
<dbReference type="InterPro" id="IPR001757">
    <property type="entry name" value="P_typ_ATPase"/>
</dbReference>
<dbReference type="RefSeq" id="WP_164694847.1">
    <property type="nucleotide sequence ID" value="NZ_JAAIKB010000004.1"/>
</dbReference>
<dbReference type="SFLD" id="SFLDS00003">
    <property type="entry name" value="Haloacid_Dehalogenase"/>
    <property type="match status" value="1"/>
</dbReference>
<evidence type="ECO:0000313" key="14">
    <source>
        <dbReference type="EMBL" id="NGM20963.1"/>
    </source>
</evidence>
<keyword evidence="6" id="KW-0547">Nucleotide-binding</keyword>
<name>A0A6M1LL12_9PROT</name>
<dbReference type="InterPro" id="IPR006068">
    <property type="entry name" value="ATPase_P-typ_cation-transptr_C"/>
</dbReference>
<dbReference type="AlphaFoldDB" id="A0A6M1LL12"/>
<dbReference type="GO" id="GO:0005886">
    <property type="term" value="C:plasma membrane"/>
    <property type="evidence" value="ECO:0007669"/>
    <property type="project" value="UniProtKB-SubCell"/>
</dbReference>
<dbReference type="Proteomes" id="UP000475385">
    <property type="component" value="Unassembled WGS sequence"/>
</dbReference>
<dbReference type="Gene3D" id="3.40.50.1000">
    <property type="entry name" value="HAD superfamily/HAD-like"/>
    <property type="match status" value="1"/>
</dbReference>
<comment type="subcellular location">
    <subcellularLocation>
        <location evidence="1">Cell membrane</location>
        <topology evidence="1">Multi-pass membrane protein</topology>
    </subcellularLocation>
</comment>
<dbReference type="InterPro" id="IPR018303">
    <property type="entry name" value="ATPase_P-typ_P_site"/>
</dbReference>
<keyword evidence="7" id="KW-0067">ATP-binding</keyword>
<dbReference type="InterPro" id="IPR008250">
    <property type="entry name" value="ATPase_P-typ_transduc_dom_A_sf"/>
</dbReference>
<dbReference type="Gene3D" id="3.40.1110.10">
    <property type="entry name" value="Calcium-transporting ATPase, cytoplasmic domain N"/>
    <property type="match status" value="1"/>
</dbReference>
<dbReference type="Pfam" id="PF00689">
    <property type="entry name" value="Cation_ATPase_C"/>
    <property type="match status" value="1"/>
</dbReference>
<feature type="transmembrane region" description="Helical" evidence="12">
    <location>
        <begin position="847"/>
        <end position="866"/>
    </location>
</feature>
<dbReference type="PRINTS" id="PR00120">
    <property type="entry name" value="HATPASE"/>
</dbReference>
<dbReference type="InterPro" id="IPR044492">
    <property type="entry name" value="P_typ_ATPase_HD_dom"/>
</dbReference>
<evidence type="ECO:0000256" key="12">
    <source>
        <dbReference type="SAM" id="Phobius"/>
    </source>
</evidence>
<evidence type="ECO:0000256" key="11">
    <source>
        <dbReference type="ARBA" id="ARBA00023136"/>
    </source>
</evidence>
<sequence>MPEARDGAVSAQGAVTGTAWHALPAEAALQSLASTASGLAAGEAARRLAAHGPNRLPAAAPRSALRRFLAQFANLLIYVLLGAAGITALLGHPTDAAVILGVVVVNAIVGFVQEGRAEQALDAIRDMLTPHASVLRDGRRLTVDAADLVPGDIVLLEAGDRVPADLRLTRARGLRLEEAALTGESVPVEKSVAPVAAEAALGDRTSLAFSGTLVAAGQGMGVVVATGTATELGRISGLIGGVQQLATPLLRQMDGFARRLTGVILGLAAAIFAFAWLVRAYDAEDAFMAVVGIAVAAIPEGLPAVLTITLAIGVRRMAARRAIVRRLPAVETLGAVSVICSDKTGTLTRNEMTVAAVETGFGRFAVAGAGYAPQGSVTRHGEPAGAEGAALLSALARAAALCNDAALRDEPETGWMVAGDPMEGALLAFAARAGVPPETVRLRHPRRDEIPFDSRHRFMATLHAGHDRAFACVKGAPERLIGMCDHQCGPAGEERLDAAAWHARAEALAADGMRVLAVATRDLPHGAGTLAPADVEHGLVLLGLLGLIDPPREEAVAAVAECQAAGIRVKMITGDHAATAGAIARQVGLRGAASVVTGAELDTLDDAALCARARESDVFARTSPEHKLRLVEALQADGAVVAMTGDGVNDAPALKRADVGVAMGQKGTEAAKEAAEMVLADDNFATITAAVREGRTVYDNVQKVIAWTLPTNGGEALIVVAAILLGLTLPLTPVQILWINMVTAVTLGLVLAFEPPEADLMRRPPRAPSEPLLSGFLVWRVLLVSVLFTLGAFAIFAWSEWRGLPLEAARTAVVNGIVVLEIAYLFSVRYQRSTSFTWRGALGTRPVLIGVGSVALLQVAFTYAPPMQGLFATRALDPVADGLPILLAGVGLMLVLEGEKALRRRLAAGRRG</sequence>
<feature type="transmembrane region" description="Helical" evidence="12">
    <location>
        <begin position="878"/>
        <end position="896"/>
    </location>
</feature>
<dbReference type="PRINTS" id="PR00119">
    <property type="entry name" value="CATATPASE"/>
</dbReference>
<reference evidence="14 15" key="1">
    <citation type="submission" date="2020-03" db="EMBL/GenBank/DDBJ databases">
        <title>Roseomonas stagni sp. nov., isolated from pond water in Japan.</title>
        <authorList>
            <person name="Furuhata K."/>
            <person name="Miyamoto H."/>
            <person name="Goto K."/>
        </authorList>
    </citation>
    <scope>NUCLEOTIDE SEQUENCE [LARGE SCALE GENOMIC DNA]</scope>
    <source>
        <strain evidence="14 15">PeD5</strain>
    </source>
</reference>
<keyword evidence="8" id="KW-0460">Magnesium</keyword>
<feature type="transmembrane region" description="Helical" evidence="12">
    <location>
        <begin position="72"/>
        <end position="90"/>
    </location>
</feature>
<dbReference type="SFLD" id="SFLDF00027">
    <property type="entry name" value="p-type_atpase"/>
    <property type="match status" value="1"/>
</dbReference>
<dbReference type="SUPFAM" id="SSF56784">
    <property type="entry name" value="HAD-like"/>
    <property type="match status" value="1"/>
</dbReference>
<evidence type="ECO:0000259" key="13">
    <source>
        <dbReference type="SMART" id="SM00831"/>
    </source>
</evidence>
<dbReference type="SFLD" id="SFLDG00002">
    <property type="entry name" value="C1.7:_P-type_atpase_like"/>
    <property type="match status" value="1"/>
</dbReference>
<dbReference type="PANTHER" id="PTHR43294:SF21">
    <property type="entry name" value="CATION TRANSPORTING ATPASE"/>
    <property type="match status" value="1"/>
</dbReference>
<evidence type="ECO:0000256" key="5">
    <source>
        <dbReference type="ARBA" id="ARBA00022692"/>
    </source>
</evidence>
<proteinExistence type="inferred from homology"/>
<dbReference type="FunFam" id="3.40.50.1000:FF:000001">
    <property type="entry name" value="Phospholipid-transporting ATPase IC"/>
    <property type="match status" value="1"/>
</dbReference>
<keyword evidence="4" id="KW-0597">Phosphoprotein</keyword>
<feature type="transmembrane region" description="Helical" evidence="12">
    <location>
        <begin position="773"/>
        <end position="796"/>
    </location>
</feature>
<feature type="domain" description="Cation-transporting P-type ATPase N-terminal" evidence="13">
    <location>
        <begin position="19"/>
        <end position="92"/>
    </location>
</feature>
<keyword evidence="3" id="KW-1003">Cell membrane</keyword>